<dbReference type="GO" id="GO:0008270">
    <property type="term" value="F:zinc ion binding"/>
    <property type="evidence" value="ECO:0007669"/>
    <property type="project" value="UniProtKB-KW"/>
</dbReference>
<dbReference type="InterPro" id="IPR056998">
    <property type="entry name" value="Asd-4/GZF3_helical"/>
</dbReference>
<feature type="compositionally biased region" description="Polar residues" evidence="11">
    <location>
        <begin position="111"/>
        <end position="126"/>
    </location>
</feature>
<evidence type="ECO:0000256" key="9">
    <source>
        <dbReference type="PROSITE-ProRule" id="PRU00094"/>
    </source>
</evidence>
<dbReference type="GO" id="GO:0000981">
    <property type="term" value="F:DNA-binding transcription factor activity, RNA polymerase II-specific"/>
    <property type="evidence" value="ECO:0007669"/>
    <property type="project" value="TreeGrafter"/>
</dbReference>
<dbReference type="GO" id="GO:0005634">
    <property type="term" value="C:nucleus"/>
    <property type="evidence" value="ECO:0007669"/>
    <property type="project" value="UniProtKB-SubCell"/>
</dbReference>
<dbReference type="Proteomes" id="UP000285405">
    <property type="component" value="Unassembled WGS sequence"/>
</dbReference>
<evidence type="ECO:0000256" key="1">
    <source>
        <dbReference type="ARBA" id="ARBA00004123"/>
    </source>
</evidence>
<keyword evidence="5" id="KW-0805">Transcription regulation</keyword>
<dbReference type="GO" id="GO:0000122">
    <property type="term" value="P:negative regulation of transcription by RNA polymerase II"/>
    <property type="evidence" value="ECO:0007669"/>
    <property type="project" value="TreeGrafter"/>
</dbReference>
<dbReference type="SUPFAM" id="SSF57716">
    <property type="entry name" value="Glucocorticoid receptor-like (DNA-binding domain)"/>
    <property type="match status" value="1"/>
</dbReference>
<dbReference type="Pfam" id="PF25026">
    <property type="entry name" value="Asd-4"/>
    <property type="match status" value="1"/>
</dbReference>
<keyword evidence="7" id="KW-0804">Transcription</keyword>
<evidence type="ECO:0000313" key="14">
    <source>
        <dbReference type="Proteomes" id="UP000285405"/>
    </source>
</evidence>
<evidence type="ECO:0000256" key="8">
    <source>
        <dbReference type="ARBA" id="ARBA00023242"/>
    </source>
</evidence>
<dbReference type="SMART" id="SM00401">
    <property type="entry name" value="ZnF_GATA"/>
    <property type="match status" value="1"/>
</dbReference>
<evidence type="ECO:0000256" key="3">
    <source>
        <dbReference type="ARBA" id="ARBA00022771"/>
    </source>
</evidence>
<evidence type="ECO:0000256" key="2">
    <source>
        <dbReference type="ARBA" id="ARBA00022723"/>
    </source>
</evidence>
<keyword evidence="4" id="KW-0862">Zinc</keyword>
<keyword evidence="6" id="KW-0534">Nitrate assimilation</keyword>
<feature type="coiled-coil region" evidence="10">
    <location>
        <begin position="235"/>
        <end position="262"/>
    </location>
</feature>
<evidence type="ECO:0000256" key="6">
    <source>
        <dbReference type="ARBA" id="ARBA00023063"/>
    </source>
</evidence>
<dbReference type="PROSITE" id="PS50114">
    <property type="entry name" value="GATA_ZN_FINGER_2"/>
    <property type="match status" value="1"/>
</dbReference>
<evidence type="ECO:0000256" key="4">
    <source>
        <dbReference type="ARBA" id="ARBA00022833"/>
    </source>
</evidence>
<organism evidence="13 14">
    <name type="scientific">Golovinomyces cichoracearum</name>
    <dbReference type="NCBI Taxonomy" id="62708"/>
    <lineage>
        <taxon>Eukaryota</taxon>
        <taxon>Fungi</taxon>
        <taxon>Dikarya</taxon>
        <taxon>Ascomycota</taxon>
        <taxon>Pezizomycotina</taxon>
        <taxon>Leotiomycetes</taxon>
        <taxon>Erysiphales</taxon>
        <taxon>Erysiphaceae</taxon>
        <taxon>Golovinomyces</taxon>
    </lineage>
</organism>
<dbReference type="PRINTS" id="PR00619">
    <property type="entry name" value="GATAZNFINGER"/>
</dbReference>
<dbReference type="AlphaFoldDB" id="A0A420HVJ3"/>
<dbReference type="PROSITE" id="PS00344">
    <property type="entry name" value="GATA_ZN_FINGER_1"/>
    <property type="match status" value="1"/>
</dbReference>
<dbReference type="PANTHER" id="PTHR10071">
    <property type="entry name" value="TRANSCRIPTION FACTOR GATA FAMILY MEMBER"/>
    <property type="match status" value="1"/>
</dbReference>
<dbReference type="GO" id="GO:0045944">
    <property type="term" value="P:positive regulation of transcription by RNA polymerase II"/>
    <property type="evidence" value="ECO:0007669"/>
    <property type="project" value="TreeGrafter"/>
</dbReference>
<accession>A0A420HVJ3</accession>
<sequence>MATLTDHGSSKPICMNCQTSTTPLWRRDDIGSVLCNACGLFLKLHGRPRPISLKTDVIKSRNRVKTSHSGIGLKKKGSDNFSFIFDKTNANNSETLPPTLGPLGLRKQSQKHLNGNSDGSLSPVSRNSTPSMFCGSLSSYSGHPLEDSYSHHSQSQVPLSLHHPSPRRSLSPSNEITGSGASQTYEQLIALNSSLKIRVSELEVINELFRGRVAQLEQDECNIRRRDEEMCREINNDLLRKLEESQRRENQLKHRLDDIEHEIFESKEGASRVKKVRVSDMVARSEISSPQSLV</sequence>
<dbReference type="Gene3D" id="3.30.50.10">
    <property type="entry name" value="Erythroid Transcription Factor GATA-1, subunit A"/>
    <property type="match status" value="1"/>
</dbReference>
<evidence type="ECO:0000256" key="10">
    <source>
        <dbReference type="SAM" id="Coils"/>
    </source>
</evidence>
<name>A0A420HVJ3_9PEZI</name>
<dbReference type="Pfam" id="PF00320">
    <property type="entry name" value="GATA"/>
    <property type="match status" value="1"/>
</dbReference>
<keyword evidence="3 9" id="KW-0863">Zinc-finger</keyword>
<keyword evidence="8" id="KW-0539">Nucleus</keyword>
<dbReference type="GO" id="GO:0000978">
    <property type="term" value="F:RNA polymerase II cis-regulatory region sequence-specific DNA binding"/>
    <property type="evidence" value="ECO:0007669"/>
    <property type="project" value="TreeGrafter"/>
</dbReference>
<dbReference type="InterPro" id="IPR000679">
    <property type="entry name" value="Znf_GATA"/>
</dbReference>
<gene>
    <name evidence="13" type="ORF">GcC1_157004</name>
</gene>
<protein>
    <submittedName>
        <fullName evidence="13">GATA type zinc finger protein asd-4</fullName>
    </submittedName>
</protein>
<evidence type="ECO:0000256" key="7">
    <source>
        <dbReference type="ARBA" id="ARBA00023163"/>
    </source>
</evidence>
<proteinExistence type="predicted"/>
<evidence type="ECO:0000256" key="5">
    <source>
        <dbReference type="ARBA" id="ARBA00023015"/>
    </source>
</evidence>
<dbReference type="InterPro" id="IPR039355">
    <property type="entry name" value="Transcription_factor_GATA"/>
</dbReference>
<dbReference type="InterPro" id="IPR013088">
    <property type="entry name" value="Znf_NHR/GATA"/>
</dbReference>
<reference evidence="13 14" key="1">
    <citation type="journal article" date="2018" name="BMC Genomics">
        <title>Comparative genome analyses reveal sequence features reflecting distinct modes of host-adaptation between dicot and monocot powdery mildew.</title>
        <authorList>
            <person name="Wu Y."/>
            <person name="Ma X."/>
            <person name="Pan Z."/>
            <person name="Kale S.D."/>
            <person name="Song Y."/>
            <person name="King H."/>
            <person name="Zhang Q."/>
            <person name="Presley C."/>
            <person name="Deng X."/>
            <person name="Wei C.I."/>
            <person name="Xiao S."/>
        </authorList>
    </citation>
    <scope>NUCLEOTIDE SEQUENCE [LARGE SCALE GENOMIC DNA]</scope>
    <source>
        <strain evidence="13">UCSC1</strain>
    </source>
</reference>
<keyword evidence="2" id="KW-0479">Metal-binding</keyword>
<feature type="region of interest" description="Disordered" evidence="11">
    <location>
        <begin position="93"/>
        <end position="126"/>
    </location>
</feature>
<feature type="region of interest" description="Disordered" evidence="11">
    <location>
        <begin position="144"/>
        <end position="179"/>
    </location>
</feature>
<dbReference type="CDD" id="cd00202">
    <property type="entry name" value="ZnF_GATA"/>
    <property type="match status" value="1"/>
</dbReference>
<comment type="subcellular location">
    <subcellularLocation>
        <location evidence="1">Nucleus</location>
    </subcellularLocation>
</comment>
<feature type="compositionally biased region" description="Low complexity" evidence="11">
    <location>
        <begin position="95"/>
        <end position="105"/>
    </location>
</feature>
<dbReference type="PANTHER" id="PTHR10071:SF281">
    <property type="entry name" value="BOX A-BINDING FACTOR-RELATED"/>
    <property type="match status" value="1"/>
</dbReference>
<feature type="domain" description="GATA-type" evidence="12">
    <location>
        <begin position="14"/>
        <end position="61"/>
    </location>
</feature>
<keyword evidence="10" id="KW-0175">Coiled coil</keyword>
<evidence type="ECO:0000259" key="12">
    <source>
        <dbReference type="PROSITE" id="PS50114"/>
    </source>
</evidence>
<evidence type="ECO:0000313" key="13">
    <source>
        <dbReference type="EMBL" id="RKF61369.1"/>
    </source>
</evidence>
<dbReference type="FunFam" id="3.30.50.10:FF:000007">
    <property type="entry name" value="Nitrogen regulatory AreA, N-terminal"/>
    <property type="match status" value="1"/>
</dbReference>
<dbReference type="EMBL" id="MCBR01015749">
    <property type="protein sequence ID" value="RKF61369.1"/>
    <property type="molecule type" value="Genomic_DNA"/>
</dbReference>
<feature type="compositionally biased region" description="Low complexity" evidence="11">
    <location>
        <begin position="158"/>
        <end position="173"/>
    </location>
</feature>
<dbReference type="OrthoDB" id="515401at2759"/>
<evidence type="ECO:0000256" key="11">
    <source>
        <dbReference type="SAM" id="MobiDB-lite"/>
    </source>
</evidence>
<comment type="caution">
    <text evidence="13">The sequence shown here is derived from an EMBL/GenBank/DDBJ whole genome shotgun (WGS) entry which is preliminary data.</text>
</comment>